<dbReference type="PANTHER" id="PTHR21180:SF32">
    <property type="entry name" value="ENDONUCLEASE_EXONUCLEASE_PHOSPHATASE FAMILY DOMAIN-CONTAINING PROTEIN 1"/>
    <property type="match status" value="1"/>
</dbReference>
<dbReference type="SUPFAM" id="SSF47781">
    <property type="entry name" value="RuvA domain 2-like"/>
    <property type="match status" value="1"/>
</dbReference>
<evidence type="ECO:0000313" key="3">
    <source>
        <dbReference type="Proteomes" id="UP000290172"/>
    </source>
</evidence>
<dbReference type="Pfam" id="PF12836">
    <property type="entry name" value="HHH_3"/>
    <property type="match status" value="1"/>
</dbReference>
<reference evidence="2 3" key="1">
    <citation type="submission" date="2017-10" db="EMBL/GenBank/DDBJ databases">
        <title>Genomics of the genus Arcobacter.</title>
        <authorList>
            <person name="Perez-Cataluna A."/>
            <person name="Figueras M.J."/>
        </authorList>
    </citation>
    <scope>NUCLEOTIDE SEQUENCE [LARGE SCALE GENOMIC DNA]</scope>
    <source>
        <strain evidence="2 3">CECT 8993</strain>
    </source>
</reference>
<proteinExistence type="predicted"/>
<dbReference type="InterPro" id="IPR003583">
    <property type="entry name" value="Hlx-hairpin-Hlx_DNA-bd_motif"/>
</dbReference>
<dbReference type="InterPro" id="IPR004509">
    <property type="entry name" value="Competence_ComEA_HhH"/>
</dbReference>
<dbReference type="RefSeq" id="WP_128983173.1">
    <property type="nucleotide sequence ID" value="NZ_PDKJ01000018.1"/>
</dbReference>
<dbReference type="AlphaFoldDB" id="A0A4Q0Y6U9"/>
<feature type="domain" description="Helix-hairpin-helix DNA-binding motif class 1" evidence="1">
    <location>
        <begin position="56"/>
        <end position="75"/>
    </location>
</feature>
<accession>A0A4Q0Y6U9</accession>
<dbReference type="SMART" id="SM00278">
    <property type="entry name" value="HhH1"/>
    <property type="match status" value="2"/>
</dbReference>
<name>A0A4Q0Y6U9_9BACT</name>
<evidence type="ECO:0000259" key="1">
    <source>
        <dbReference type="SMART" id="SM00278"/>
    </source>
</evidence>
<keyword evidence="2" id="KW-0238">DNA-binding</keyword>
<dbReference type="Proteomes" id="UP000290172">
    <property type="component" value="Unassembled WGS sequence"/>
</dbReference>
<sequence>MKNVLFILFMLVAFLFGAVDFNSATKEELMEIKGIGEKKAEAIIEYRKTNKISSVEDLEAIKGFGPGLIEKIKNSNK</sequence>
<evidence type="ECO:0000313" key="2">
    <source>
        <dbReference type="EMBL" id="RXJ65927.1"/>
    </source>
</evidence>
<gene>
    <name evidence="2" type="ORF">CRV08_13930</name>
</gene>
<dbReference type="PANTHER" id="PTHR21180">
    <property type="entry name" value="ENDONUCLEASE/EXONUCLEASE/PHOSPHATASE FAMILY DOMAIN-CONTAINING PROTEIN 1"/>
    <property type="match status" value="1"/>
</dbReference>
<dbReference type="Gene3D" id="1.10.150.320">
    <property type="entry name" value="Photosystem II 12 kDa extrinsic protein"/>
    <property type="match status" value="1"/>
</dbReference>
<dbReference type="GO" id="GO:0003677">
    <property type="term" value="F:DNA binding"/>
    <property type="evidence" value="ECO:0007669"/>
    <property type="project" value="UniProtKB-KW"/>
</dbReference>
<dbReference type="InterPro" id="IPR051675">
    <property type="entry name" value="Endo/Exo/Phosphatase_dom_1"/>
</dbReference>
<protein>
    <submittedName>
        <fullName evidence="2">DNA-binding protein</fullName>
    </submittedName>
</protein>
<dbReference type="EMBL" id="PDKJ01000018">
    <property type="protein sequence ID" value="RXJ65927.1"/>
    <property type="molecule type" value="Genomic_DNA"/>
</dbReference>
<comment type="caution">
    <text evidence="2">The sequence shown here is derived from an EMBL/GenBank/DDBJ whole genome shotgun (WGS) entry which is preliminary data.</text>
</comment>
<dbReference type="InterPro" id="IPR010994">
    <property type="entry name" value="RuvA_2-like"/>
</dbReference>
<feature type="domain" description="Helix-hairpin-helix DNA-binding motif class 1" evidence="1">
    <location>
        <begin position="27"/>
        <end position="46"/>
    </location>
</feature>
<organism evidence="2 3">
    <name type="scientific">Halarcobacter ebronensis</name>
    <dbReference type="NCBI Taxonomy" id="1462615"/>
    <lineage>
        <taxon>Bacteria</taxon>
        <taxon>Pseudomonadati</taxon>
        <taxon>Campylobacterota</taxon>
        <taxon>Epsilonproteobacteria</taxon>
        <taxon>Campylobacterales</taxon>
        <taxon>Arcobacteraceae</taxon>
        <taxon>Halarcobacter</taxon>
    </lineage>
</organism>
<dbReference type="GO" id="GO:0006281">
    <property type="term" value="P:DNA repair"/>
    <property type="evidence" value="ECO:0007669"/>
    <property type="project" value="InterPro"/>
</dbReference>
<dbReference type="NCBIfam" id="TIGR00426">
    <property type="entry name" value="competence protein ComEA helix-hairpin-helix repeat region"/>
    <property type="match status" value="1"/>
</dbReference>